<dbReference type="PANTHER" id="PTHR38846:SF1">
    <property type="entry name" value="C3H1-TYPE DOMAIN-CONTAINING PROTEIN"/>
    <property type="match status" value="1"/>
</dbReference>
<dbReference type="AlphaFoldDB" id="A0A9P4MCD9"/>
<keyword evidence="2" id="KW-1185">Reference proteome</keyword>
<dbReference type="OrthoDB" id="6105938at2759"/>
<evidence type="ECO:0000313" key="2">
    <source>
        <dbReference type="Proteomes" id="UP000799772"/>
    </source>
</evidence>
<organism evidence="1 2">
    <name type="scientific">Rhizodiscina lignyota</name>
    <dbReference type="NCBI Taxonomy" id="1504668"/>
    <lineage>
        <taxon>Eukaryota</taxon>
        <taxon>Fungi</taxon>
        <taxon>Dikarya</taxon>
        <taxon>Ascomycota</taxon>
        <taxon>Pezizomycotina</taxon>
        <taxon>Dothideomycetes</taxon>
        <taxon>Pleosporomycetidae</taxon>
        <taxon>Aulographales</taxon>
        <taxon>Rhizodiscinaceae</taxon>
        <taxon>Rhizodiscina</taxon>
    </lineage>
</organism>
<evidence type="ECO:0000313" key="1">
    <source>
        <dbReference type="EMBL" id="KAF2102342.1"/>
    </source>
</evidence>
<name>A0A9P4MCD9_9PEZI</name>
<dbReference type="EMBL" id="ML978123">
    <property type="protein sequence ID" value="KAF2102342.1"/>
    <property type="molecule type" value="Genomic_DNA"/>
</dbReference>
<dbReference type="Proteomes" id="UP000799772">
    <property type="component" value="Unassembled WGS sequence"/>
</dbReference>
<gene>
    <name evidence="1" type="ORF">NA57DRAFT_73775</name>
</gene>
<proteinExistence type="predicted"/>
<dbReference type="PANTHER" id="PTHR38846">
    <property type="entry name" value="C3H1-TYPE DOMAIN-CONTAINING PROTEIN"/>
    <property type="match status" value="1"/>
</dbReference>
<protein>
    <submittedName>
        <fullName evidence="1">Uncharacterized protein</fullName>
    </submittedName>
</protein>
<reference evidence="1" key="1">
    <citation type="journal article" date="2020" name="Stud. Mycol.">
        <title>101 Dothideomycetes genomes: a test case for predicting lifestyles and emergence of pathogens.</title>
        <authorList>
            <person name="Haridas S."/>
            <person name="Albert R."/>
            <person name="Binder M."/>
            <person name="Bloem J."/>
            <person name="Labutti K."/>
            <person name="Salamov A."/>
            <person name="Andreopoulos B."/>
            <person name="Baker S."/>
            <person name="Barry K."/>
            <person name="Bills G."/>
            <person name="Bluhm B."/>
            <person name="Cannon C."/>
            <person name="Castanera R."/>
            <person name="Culley D."/>
            <person name="Daum C."/>
            <person name="Ezra D."/>
            <person name="Gonzalez J."/>
            <person name="Henrissat B."/>
            <person name="Kuo A."/>
            <person name="Liang C."/>
            <person name="Lipzen A."/>
            <person name="Lutzoni F."/>
            <person name="Magnuson J."/>
            <person name="Mondo S."/>
            <person name="Nolan M."/>
            <person name="Ohm R."/>
            <person name="Pangilinan J."/>
            <person name="Park H.-J."/>
            <person name="Ramirez L."/>
            <person name="Alfaro M."/>
            <person name="Sun H."/>
            <person name="Tritt A."/>
            <person name="Yoshinaga Y."/>
            <person name="Zwiers L.-H."/>
            <person name="Turgeon B."/>
            <person name="Goodwin S."/>
            <person name="Spatafora J."/>
            <person name="Crous P."/>
            <person name="Grigoriev I."/>
        </authorList>
    </citation>
    <scope>NUCLEOTIDE SEQUENCE</scope>
    <source>
        <strain evidence="1">CBS 133067</strain>
    </source>
</reference>
<sequence>MSYFSHFPGFVPDPTTSFNDEFARLAQHQGWERRSNTWRQERGRAIQSEFSTQYGASAEKLAGWQALCNEVGIDPLPQSITQCRKALKGVLVNNVDLVDARRTGQAVHVFDNFRKFRRHTRGRTFPRGEAKEEGFLKALLRVIS</sequence>
<comment type="caution">
    <text evidence="1">The sequence shown here is derived from an EMBL/GenBank/DDBJ whole genome shotgun (WGS) entry which is preliminary data.</text>
</comment>
<accession>A0A9P4MCD9</accession>